<dbReference type="CDD" id="cd00673">
    <property type="entry name" value="AlaRS_core"/>
    <property type="match status" value="1"/>
</dbReference>
<dbReference type="Gene3D" id="3.30.54.20">
    <property type="match status" value="1"/>
</dbReference>
<dbReference type="InterPro" id="IPR018162">
    <property type="entry name" value="Ala-tRNA-ligase_IIc_anticod-bd"/>
</dbReference>
<keyword evidence="6 11" id="KW-0694">RNA-binding</keyword>
<organism evidence="13 14">
    <name type="scientific">Mycoplasmoides fastidiosum</name>
    <dbReference type="NCBI Taxonomy" id="92758"/>
    <lineage>
        <taxon>Bacteria</taxon>
        <taxon>Bacillati</taxon>
        <taxon>Mycoplasmatota</taxon>
        <taxon>Mycoplasmoidales</taxon>
        <taxon>Mycoplasmoidaceae</taxon>
        <taxon>Mycoplasmoides</taxon>
    </lineage>
</organism>
<dbReference type="InterPro" id="IPR012947">
    <property type="entry name" value="tRNA_SAD"/>
</dbReference>
<keyword evidence="4 11" id="KW-0547">Nucleotide-binding</keyword>
<keyword evidence="14" id="KW-1185">Reference proteome</keyword>
<dbReference type="PANTHER" id="PTHR11777">
    <property type="entry name" value="ALANYL-TRNA SYNTHETASE"/>
    <property type="match status" value="1"/>
</dbReference>
<sequence>MIKLSSQELRNLWIDFFKKQNHLFVEPRSLIPDNDPSLLFINSGVATLKHYFSGQIEPPSKRLVNVQKVIRTNDIENVGLTSRHHTFFEMMGYFSIGDYFKKEAIQFCYDFLVKDLKVDPQLLYFTVFEADDEAYQIWLSLGIDPTHIIRCDRDRNFWDVGMGPCGPCTEIFYDRGEKYDPAKLGTKLFFEDLENDRFIEIWNIVFSEFNNDGQNNYTPLLQKNIDTGAGLERILSISQDAPTNFDTDLFQSIISAVQKYATVQYDVANYFSHNPQQTKINYIYRVIADHLRSIVLMVSDGVVFDNKGQGYIARKLLRRVAGFAKILELDDHFLDAGINAVIENLGSYYLNLNPNKNKIHQLINSEFSLFLKTLEQAWKILDQMIEQANGFMLDAKEVFRLVETYGFPKELLDEILLQKNYQYDADQYEIFLNEHKKISKKLKNENALGTQNNSLLNFVTPSEFDYLNTEISAEVIGLFNQNWEVVDQLNHEPGYVILDRTPIYALGGGQECDYGWIDQFYVSDVTKSPNNQNVHYLAAATLKLHQKVTAKHDPVRRLQLSRQHSAEHLLHASLKQILSPNIKQEGAAKAVNKISLDFRWHIKPQPEDLVKFENYVLNKIAEAHPVTTVLTTLEDAKAQGANAYFEDTYKKQTGLLRLVKISAESLELCGGTHISNSREIEDFLIFNLESKGAGSWRIEAVSGKEKVAEFLMNQNQKLHNEFSEGLATLTKLQTPATIIEQWTHKWNNQNTKSSWNANKELVKELKQFVSQKLVSFNQEQKKQLQSFLAQKLLNQTPTGLVVALELEDQDPKAINMALNSFFNELNHYLVVVFNYKNNTNQYYLAGSKTFWTSHNTSANQIVQLINQQMHGSGGGRLEVAQGSFTQPHTAAEVINLIERIVK</sequence>
<accession>A0ABU0LY83</accession>
<dbReference type="Gene3D" id="3.30.930.10">
    <property type="entry name" value="Bira Bifunctional Protein, Domain 2"/>
    <property type="match status" value="1"/>
</dbReference>
<dbReference type="Pfam" id="PF01411">
    <property type="entry name" value="tRNA-synt_2c"/>
    <property type="match status" value="1"/>
</dbReference>
<keyword evidence="11" id="KW-0862">Zinc</keyword>
<dbReference type="InterPro" id="IPR018164">
    <property type="entry name" value="Ala-tRNA-synth_IIc_N"/>
</dbReference>
<feature type="binding site" evidence="11">
    <location>
        <position position="669"/>
    </location>
    <ligand>
        <name>Zn(2+)</name>
        <dbReference type="ChEBI" id="CHEBI:29105"/>
    </ligand>
</feature>
<keyword evidence="7 11" id="KW-0648">Protein biosynthesis</keyword>
<dbReference type="InterPro" id="IPR050058">
    <property type="entry name" value="Ala-tRNA_ligase"/>
</dbReference>
<comment type="similarity">
    <text evidence="1 11">Belongs to the class-II aminoacyl-tRNA synthetase family.</text>
</comment>
<dbReference type="EMBL" id="JAUSWO010000001">
    <property type="protein sequence ID" value="MDQ0513659.1"/>
    <property type="molecule type" value="Genomic_DNA"/>
</dbReference>
<dbReference type="HAMAP" id="MF_00036_B">
    <property type="entry name" value="Ala_tRNA_synth_B"/>
    <property type="match status" value="1"/>
</dbReference>
<dbReference type="PROSITE" id="PS50860">
    <property type="entry name" value="AA_TRNA_LIGASE_II_ALA"/>
    <property type="match status" value="1"/>
</dbReference>
<dbReference type="InterPro" id="IPR018165">
    <property type="entry name" value="Ala-tRNA-synth_IIc_core"/>
</dbReference>
<evidence type="ECO:0000256" key="9">
    <source>
        <dbReference type="ARBA" id="ARBA00024779"/>
    </source>
</evidence>
<name>A0ABU0LY83_9BACT</name>
<evidence type="ECO:0000256" key="8">
    <source>
        <dbReference type="ARBA" id="ARBA00023146"/>
    </source>
</evidence>
<dbReference type="Gene3D" id="3.30.980.10">
    <property type="entry name" value="Threonyl-trna Synthetase, Chain A, domain 2"/>
    <property type="match status" value="1"/>
</dbReference>
<comment type="caution">
    <text evidence="13">The sequence shown here is derived from an EMBL/GenBank/DDBJ whole genome shotgun (WGS) entry which is preliminary data.</text>
</comment>
<dbReference type="InterPro" id="IPR023033">
    <property type="entry name" value="Ala_tRNA_ligase_euk/bac"/>
</dbReference>
<dbReference type="RefSeq" id="WP_256547646.1">
    <property type="nucleotide sequence ID" value="NZ_CP101809.1"/>
</dbReference>
<reference evidence="13" key="1">
    <citation type="submission" date="2023-07" db="EMBL/GenBank/DDBJ databases">
        <title>Genomic Encyclopedia of Type Strains, Phase IV (KMG-IV): sequencing the most valuable type-strain genomes for metagenomic binning, comparative biology and taxonomic classification.</title>
        <authorList>
            <person name="Goeker M."/>
        </authorList>
    </citation>
    <scope>NUCLEOTIDE SEQUENCE [LARGE SCALE GENOMIC DNA]</scope>
    <source>
        <strain evidence="13">DSM 21204</strain>
    </source>
</reference>
<keyword evidence="2 11" id="KW-0820">tRNA-binding</keyword>
<evidence type="ECO:0000256" key="11">
    <source>
        <dbReference type="HAMAP-Rule" id="MF_00036"/>
    </source>
</evidence>
<feature type="domain" description="Alanyl-transfer RNA synthetases family profile" evidence="12">
    <location>
        <begin position="4"/>
        <end position="712"/>
    </location>
</feature>
<evidence type="ECO:0000259" key="12">
    <source>
        <dbReference type="PROSITE" id="PS50860"/>
    </source>
</evidence>
<dbReference type="PANTHER" id="PTHR11777:SF9">
    <property type="entry name" value="ALANINE--TRNA LIGASE, CYTOPLASMIC"/>
    <property type="match status" value="1"/>
</dbReference>
<evidence type="ECO:0000256" key="7">
    <source>
        <dbReference type="ARBA" id="ARBA00022917"/>
    </source>
</evidence>
<keyword evidence="11" id="KW-0479">Metal-binding</keyword>
<evidence type="ECO:0000313" key="14">
    <source>
        <dbReference type="Proteomes" id="UP001240643"/>
    </source>
</evidence>
<dbReference type="InterPro" id="IPR003156">
    <property type="entry name" value="DHHA1_dom"/>
</dbReference>
<proteinExistence type="inferred from homology"/>
<dbReference type="InterPro" id="IPR009000">
    <property type="entry name" value="Transl_B-barrel_sf"/>
</dbReference>
<evidence type="ECO:0000256" key="3">
    <source>
        <dbReference type="ARBA" id="ARBA00022598"/>
    </source>
</evidence>
<feature type="binding site" evidence="11">
    <location>
        <position position="673"/>
    </location>
    <ligand>
        <name>Zn(2+)</name>
        <dbReference type="ChEBI" id="CHEBI:29105"/>
    </ligand>
</feature>
<keyword evidence="3 11" id="KW-0436">Ligase</keyword>
<protein>
    <recommendedName>
        <fullName evidence="11">Alanine--tRNA ligase</fullName>
        <ecNumber evidence="11">6.1.1.7</ecNumber>
    </recommendedName>
    <alternativeName>
        <fullName evidence="11">Alanyl-tRNA synthetase</fullName>
        <shortName evidence="11">AlaRS</shortName>
    </alternativeName>
</protein>
<keyword evidence="5 11" id="KW-0067">ATP-binding</keyword>
<comment type="catalytic activity">
    <reaction evidence="10 11">
        <text>tRNA(Ala) + L-alanine + ATP = L-alanyl-tRNA(Ala) + AMP + diphosphate</text>
        <dbReference type="Rhea" id="RHEA:12540"/>
        <dbReference type="Rhea" id="RHEA-COMP:9657"/>
        <dbReference type="Rhea" id="RHEA-COMP:9923"/>
        <dbReference type="ChEBI" id="CHEBI:30616"/>
        <dbReference type="ChEBI" id="CHEBI:33019"/>
        <dbReference type="ChEBI" id="CHEBI:57972"/>
        <dbReference type="ChEBI" id="CHEBI:78442"/>
        <dbReference type="ChEBI" id="CHEBI:78497"/>
        <dbReference type="ChEBI" id="CHEBI:456215"/>
        <dbReference type="EC" id="6.1.1.7"/>
    </reaction>
</comment>
<dbReference type="SMART" id="SM00863">
    <property type="entry name" value="tRNA_SAD"/>
    <property type="match status" value="1"/>
</dbReference>
<dbReference type="Proteomes" id="UP001240643">
    <property type="component" value="Unassembled WGS sequence"/>
</dbReference>
<dbReference type="InterPro" id="IPR045864">
    <property type="entry name" value="aa-tRNA-synth_II/BPL/LPL"/>
</dbReference>
<feature type="binding site" evidence="11">
    <location>
        <position position="568"/>
    </location>
    <ligand>
        <name>Zn(2+)</name>
        <dbReference type="ChEBI" id="CHEBI:29105"/>
    </ligand>
</feature>
<dbReference type="NCBIfam" id="TIGR00344">
    <property type="entry name" value="alaS"/>
    <property type="match status" value="1"/>
</dbReference>
<keyword evidence="11" id="KW-0963">Cytoplasm</keyword>
<comment type="cofactor">
    <cofactor evidence="11">
        <name>Zn(2+)</name>
        <dbReference type="ChEBI" id="CHEBI:29105"/>
    </cofactor>
    <text evidence="11">Binds 1 zinc ion per subunit.</text>
</comment>
<dbReference type="Gene3D" id="3.10.310.40">
    <property type="match status" value="1"/>
</dbReference>
<dbReference type="SUPFAM" id="SSF101353">
    <property type="entry name" value="Putative anticodon-binding domain of alanyl-tRNA synthetase (AlaRS)"/>
    <property type="match status" value="1"/>
</dbReference>
<evidence type="ECO:0000256" key="1">
    <source>
        <dbReference type="ARBA" id="ARBA00008226"/>
    </source>
</evidence>
<evidence type="ECO:0000256" key="5">
    <source>
        <dbReference type="ARBA" id="ARBA00022840"/>
    </source>
</evidence>
<evidence type="ECO:0000256" key="4">
    <source>
        <dbReference type="ARBA" id="ARBA00022741"/>
    </source>
</evidence>
<dbReference type="Pfam" id="PF02272">
    <property type="entry name" value="DHHA1"/>
    <property type="match status" value="1"/>
</dbReference>
<dbReference type="InterPro" id="IPR002318">
    <property type="entry name" value="Ala-tRNA-lgiase_IIc"/>
</dbReference>
<gene>
    <name evidence="11" type="primary">alaS</name>
    <name evidence="13" type="ORF">J2Z62_000097</name>
</gene>
<comment type="domain">
    <text evidence="11">Consists of three domains; the N-terminal catalytic domain, the editing domain and the C-terminal C-Ala domain. The editing domain removes incorrectly charged amino acids, while the C-Ala domain, along with tRNA(Ala), serves as a bridge to cooperatively bring together the editing and aminoacylation centers thus stimulating deacylation of misacylated tRNAs.</text>
</comment>
<dbReference type="Pfam" id="PF07973">
    <property type="entry name" value="tRNA_SAD"/>
    <property type="match status" value="1"/>
</dbReference>
<dbReference type="SUPFAM" id="SSF55681">
    <property type="entry name" value="Class II aaRS and biotin synthetases"/>
    <property type="match status" value="1"/>
</dbReference>
<evidence type="ECO:0000256" key="10">
    <source>
        <dbReference type="ARBA" id="ARBA00048300"/>
    </source>
</evidence>
<dbReference type="SUPFAM" id="SSF50447">
    <property type="entry name" value="Translation proteins"/>
    <property type="match status" value="1"/>
</dbReference>
<comment type="subcellular location">
    <subcellularLocation>
        <location evidence="11">Cytoplasm</location>
    </subcellularLocation>
</comment>
<evidence type="ECO:0000256" key="2">
    <source>
        <dbReference type="ARBA" id="ARBA00022555"/>
    </source>
</evidence>
<comment type="function">
    <text evidence="9 11">Catalyzes the attachment of alanine to tRNA(Ala) in a two-step reaction: alanine is first activated by ATP to form Ala-AMP and then transferred to the acceptor end of tRNA(Ala). Also edits incorrectly charged Ser-tRNA(Ala) and Gly-tRNA(Ala) via its editing domain.</text>
</comment>
<dbReference type="InterPro" id="IPR018163">
    <property type="entry name" value="Thr/Ala-tRNA-synth_IIc_edit"/>
</dbReference>
<keyword evidence="8 11" id="KW-0030">Aminoacyl-tRNA synthetase</keyword>
<dbReference type="SUPFAM" id="SSF55186">
    <property type="entry name" value="ThrRS/AlaRS common domain"/>
    <property type="match status" value="1"/>
</dbReference>
<dbReference type="Gene3D" id="2.40.30.130">
    <property type="match status" value="1"/>
</dbReference>
<dbReference type="PRINTS" id="PR00980">
    <property type="entry name" value="TRNASYNTHALA"/>
</dbReference>
<evidence type="ECO:0000256" key="6">
    <source>
        <dbReference type="ARBA" id="ARBA00022884"/>
    </source>
</evidence>
<dbReference type="EC" id="6.1.1.7" evidence="11"/>
<dbReference type="GO" id="GO:0004813">
    <property type="term" value="F:alanine-tRNA ligase activity"/>
    <property type="evidence" value="ECO:0007669"/>
    <property type="project" value="UniProtKB-EC"/>
</dbReference>
<feature type="binding site" evidence="11">
    <location>
        <position position="564"/>
    </location>
    <ligand>
        <name>Zn(2+)</name>
        <dbReference type="ChEBI" id="CHEBI:29105"/>
    </ligand>
</feature>
<evidence type="ECO:0000313" key="13">
    <source>
        <dbReference type="EMBL" id="MDQ0513659.1"/>
    </source>
</evidence>